<proteinExistence type="predicted"/>
<evidence type="ECO:0000256" key="2">
    <source>
        <dbReference type="ARBA" id="ARBA00022679"/>
    </source>
</evidence>
<dbReference type="PROSITE" id="PS51683">
    <property type="entry name" value="SAM_OMT_II"/>
    <property type="match status" value="1"/>
</dbReference>
<keyword evidence="3" id="KW-0949">S-adenosyl-L-methionine</keyword>
<dbReference type="GO" id="GO:0032259">
    <property type="term" value="P:methylation"/>
    <property type="evidence" value="ECO:0007669"/>
    <property type="project" value="UniProtKB-KW"/>
</dbReference>
<comment type="caution">
    <text evidence="5">The sequence shown here is derived from an EMBL/GenBank/DDBJ whole genome shotgun (WGS) entry which is preliminary data.</text>
</comment>
<evidence type="ECO:0000256" key="3">
    <source>
        <dbReference type="ARBA" id="ARBA00022691"/>
    </source>
</evidence>
<accession>A0AAV3QJM4</accession>
<dbReference type="SUPFAM" id="SSF53335">
    <property type="entry name" value="S-adenosyl-L-methionine-dependent methyltransferases"/>
    <property type="match status" value="1"/>
</dbReference>
<dbReference type="EMBL" id="BAABME010021802">
    <property type="protein sequence ID" value="GAA0164260.1"/>
    <property type="molecule type" value="Genomic_DNA"/>
</dbReference>
<dbReference type="Pfam" id="PF00891">
    <property type="entry name" value="Methyltransf_2"/>
    <property type="match status" value="1"/>
</dbReference>
<dbReference type="Proteomes" id="UP001454036">
    <property type="component" value="Unassembled WGS sequence"/>
</dbReference>
<dbReference type="InterPro" id="IPR029063">
    <property type="entry name" value="SAM-dependent_MTases_sf"/>
</dbReference>
<sequence>MNEADITLAPFVLMQNYSVIMATSWHYLSDVVKEGGTGFKKANGVELFQMTGKDPEFNKIFNNAMHCITMILVKGLFSTNSRDVFNGVNSVVDVGGGMGQFIGEIVKEFPNIKGVNMDLPHVVKMAPEIDGVTYVAGDMFKEIPNGDAITLKVNLFAHS</sequence>
<evidence type="ECO:0000313" key="5">
    <source>
        <dbReference type="EMBL" id="GAA0164260.1"/>
    </source>
</evidence>
<gene>
    <name evidence="5" type="ORF">LIER_39750</name>
</gene>
<keyword evidence="2" id="KW-0808">Transferase</keyword>
<keyword evidence="6" id="KW-1185">Reference proteome</keyword>
<feature type="domain" description="O-methyltransferase C-terminal" evidence="4">
    <location>
        <begin position="25"/>
        <end position="158"/>
    </location>
</feature>
<dbReference type="GO" id="GO:0008171">
    <property type="term" value="F:O-methyltransferase activity"/>
    <property type="evidence" value="ECO:0007669"/>
    <property type="project" value="InterPro"/>
</dbReference>
<dbReference type="PANTHER" id="PTHR11746">
    <property type="entry name" value="O-METHYLTRANSFERASE"/>
    <property type="match status" value="1"/>
</dbReference>
<dbReference type="AlphaFoldDB" id="A0AAV3QJM4"/>
<keyword evidence="1 5" id="KW-0489">Methyltransferase</keyword>
<dbReference type="InterPro" id="IPR016461">
    <property type="entry name" value="COMT-like"/>
</dbReference>
<name>A0AAV3QJM4_LITER</name>
<dbReference type="Gene3D" id="3.40.50.150">
    <property type="entry name" value="Vaccinia Virus protein VP39"/>
    <property type="match status" value="1"/>
</dbReference>
<reference evidence="5 6" key="1">
    <citation type="submission" date="2024-01" db="EMBL/GenBank/DDBJ databases">
        <title>The complete chloroplast genome sequence of Lithospermum erythrorhizon: insights into the phylogenetic relationship among Boraginaceae species and the maternal lineages of purple gromwells.</title>
        <authorList>
            <person name="Okada T."/>
            <person name="Watanabe K."/>
        </authorList>
    </citation>
    <scope>NUCLEOTIDE SEQUENCE [LARGE SCALE GENOMIC DNA]</scope>
</reference>
<protein>
    <submittedName>
        <fullName evidence="5">Methyltransferase</fullName>
    </submittedName>
</protein>
<evidence type="ECO:0000313" key="6">
    <source>
        <dbReference type="Proteomes" id="UP001454036"/>
    </source>
</evidence>
<evidence type="ECO:0000256" key="1">
    <source>
        <dbReference type="ARBA" id="ARBA00022603"/>
    </source>
</evidence>
<evidence type="ECO:0000259" key="4">
    <source>
        <dbReference type="Pfam" id="PF00891"/>
    </source>
</evidence>
<dbReference type="InterPro" id="IPR001077">
    <property type="entry name" value="COMT_C"/>
</dbReference>
<organism evidence="5 6">
    <name type="scientific">Lithospermum erythrorhizon</name>
    <name type="common">Purple gromwell</name>
    <name type="synonym">Lithospermum officinale var. erythrorhizon</name>
    <dbReference type="NCBI Taxonomy" id="34254"/>
    <lineage>
        <taxon>Eukaryota</taxon>
        <taxon>Viridiplantae</taxon>
        <taxon>Streptophyta</taxon>
        <taxon>Embryophyta</taxon>
        <taxon>Tracheophyta</taxon>
        <taxon>Spermatophyta</taxon>
        <taxon>Magnoliopsida</taxon>
        <taxon>eudicotyledons</taxon>
        <taxon>Gunneridae</taxon>
        <taxon>Pentapetalae</taxon>
        <taxon>asterids</taxon>
        <taxon>lamiids</taxon>
        <taxon>Boraginales</taxon>
        <taxon>Boraginaceae</taxon>
        <taxon>Boraginoideae</taxon>
        <taxon>Lithospermeae</taxon>
        <taxon>Lithospermum</taxon>
    </lineage>
</organism>